<comment type="subcellular location">
    <subcellularLocation>
        <location evidence="1">Membrane</location>
        <topology evidence="1">Multi-pass membrane protein</topology>
    </subcellularLocation>
</comment>
<dbReference type="AlphaFoldDB" id="A0A136IVR7"/>
<evidence type="ECO:0000256" key="3">
    <source>
        <dbReference type="ARBA" id="ARBA00022692"/>
    </source>
</evidence>
<evidence type="ECO:0000259" key="8">
    <source>
        <dbReference type="Pfam" id="PF01490"/>
    </source>
</evidence>
<keyword evidence="5 7" id="KW-0472">Membrane</keyword>
<sequence length="471" mass="50007">MAHNDEKNAIQPVDTVAGSINNDDADKKPAESHEVFTETTDGVNFRTVSWQRAAVIFVKIQFAMSILSVPGALATLGAVGGCLSLVGWGVLNTYTALLLGEFRSRHPECHTLADMCGFLWGRVGRELVTAQILIAQVLITAAGIVSCSTAFNALSNHGACTVAFSAVSAAIITGFSMVRTFSRVGWLTWFGFGTFFSAVFIFVVAVTQQDRPAAAPPTGDFDLGFVAVAYPGFVAGMTATANLFLYNSGSSMYLPVISEMRRPQDFRKAALVTGAAVIAMYLTFSLVVYAYCGAWLATPAFGSAGPLFKKISYGVALPGLVIGVGIYNHVAAKLVFVRLLRGTKHLQANTAVHWATWLGVNLVLGVLAFIVAEAVPILNYLLGLAGSMCFAPFSLVFPAMLWMYDFKHFNASGASTAQRARYFAHAAIALLGLFMVVAGTYGVALAIQDAYATGMIAKVFNCADNSGSVPS</sequence>
<dbReference type="PANTHER" id="PTHR22950">
    <property type="entry name" value="AMINO ACID TRANSPORTER"/>
    <property type="match status" value="1"/>
</dbReference>
<name>A0A136IVR7_9PEZI</name>
<dbReference type="FunFam" id="1.20.1740.10:FF:000039">
    <property type="entry name" value="Neutral amino acid transporter (Eurofung)"/>
    <property type="match status" value="1"/>
</dbReference>
<keyword evidence="10" id="KW-1185">Reference proteome</keyword>
<evidence type="ECO:0000256" key="2">
    <source>
        <dbReference type="ARBA" id="ARBA00008066"/>
    </source>
</evidence>
<evidence type="ECO:0000256" key="5">
    <source>
        <dbReference type="ARBA" id="ARBA00023136"/>
    </source>
</evidence>
<feature type="transmembrane region" description="Helical" evidence="7">
    <location>
        <begin position="269"/>
        <end position="291"/>
    </location>
</feature>
<evidence type="ECO:0000313" key="10">
    <source>
        <dbReference type="Proteomes" id="UP000070501"/>
    </source>
</evidence>
<feature type="transmembrane region" description="Helical" evidence="7">
    <location>
        <begin position="185"/>
        <end position="207"/>
    </location>
</feature>
<evidence type="ECO:0000256" key="7">
    <source>
        <dbReference type="SAM" id="Phobius"/>
    </source>
</evidence>
<protein>
    <submittedName>
        <fullName evidence="9">Transmembrane amino acid transporter protein-domain-containing protein</fullName>
    </submittedName>
</protein>
<organism evidence="9 10">
    <name type="scientific">Microdochium bolleyi</name>
    <dbReference type="NCBI Taxonomy" id="196109"/>
    <lineage>
        <taxon>Eukaryota</taxon>
        <taxon>Fungi</taxon>
        <taxon>Dikarya</taxon>
        <taxon>Ascomycota</taxon>
        <taxon>Pezizomycotina</taxon>
        <taxon>Sordariomycetes</taxon>
        <taxon>Xylariomycetidae</taxon>
        <taxon>Xylariales</taxon>
        <taxon>Microdochiaceae</taxon>
        <taxon>Microdochium</taxon>
    </lineage>
</organism>
<feature type="transmembrane region" description="Helical" evidence="7">
    <location>
        <begin position="132"/>
        <end position="155"/>
    </location>
</feature>
<feature type="domain" description="Amino acid transporter transmembrane" evidence="8">
    <location>
        <begin position="47"/>
        <end position="442"/>
    </location>
</feature>
<dbReference type="InterPro" id="IPR013057">
    <property type="entry name" value="AA_transpt_TM"/>
</dbReference>
<dbReference type="OrthoDB" id="40134at2759"/>
<gene>
    <name evidence="9" type="ORF">Micbo1qcDRAFT_137523</name>
</gene>
<proteinExistence type="inferred from homology"/>
<feature type="transmembrane region" description="Helical" evidence="7">
    <location>
        <begin position="422"/>
        <end position="447"/>
    </location>
</feature>
<dbReference type="PANTHER" id="PTHR22950:SF697">
    <property type="entry name" value="AMINO ACID TRANSPORTER (EUROFUNG)"/>
    <property type="match status" value="1"/>
</dbReference>
<dbReference type="GO" id="GO:0016020">
    <property type="term" value="C:membrane"/>
    <property type="evidence" value="ECO:0007669"/>
    <property type="project" value="UniProtKB-SubCell"/>
</dbReference>
<dbReference type="Proteomes" id="UP000070501">
    <property type="component" value="Unassembled WGS sequence"/>
</dbReference>
<feature type="transmembrane region" description="Helical" evidence="7">
    <location>
        <begin position="227"/>
        <end position="248"/>
    </location>
</feature>
<keyword evidence="4 7" id="KW-1133">Transmembrane helix</keyword>
<evidence type="ECO:0000256" key="1">
    <source>
        <dbReference type="ARBA" id="ARBA00004141"/>
    </source>
</evidence>
<feature type="transmembrane region" description="Helical" evidence="7">
    <location>
        <begin position="377"/>
        <end position="401"/>
    </location>
</feature>
<accession>A0A136IVR7</accession>
<dbReference type="Pfam" id="PF01490">
    <property type="entry name" value="Aa_trans"/>
    <property type="match status" value="1"/>
</dbReference>
<comment type="similarity">
    <text evidence="2">Belongs to the amino acid/polyamine transporter 2 family.</text>
</comment>
<dbReference type="EMBL" id="KQ964256">
    <property type="protein sequence ID" value="KXJ88988.1"/>
    <property type="molecule type" value="Genomic_DNA"/>
</dbReference>
<evidence type="ECO:0000256" key="6">
    <source>
        <dbReference type="SAM" id="MobiDB-lite"/>
    </source>
</evidence>
<feature type="region of interest" description="Disordered" evidence="6">
    <location>
        <begin position="12"/>
        <end position="33"/>
    </location>
</feature>
<evidence type="ECO:0000313" key="9">
    <source>
        <dbReference type="EMBL" id="KXJ88988.1"/>
    </source>
</evidence>
<feature type="transmembrane region" description="Helical" evidence="7">
    <location>
        <begin position="311"/>
        <end position="330"/>
    </location>
</feature>
<reference evidence="10" key="1">
    <citation type="submission" date="2016-02" db="EMBL/GenBank/DDBJ databases">
        <title>Draft genome sequence of Microdochium bolleyi, a fungal endophyte of beachgrass.</title>
        <authorList>
            <consortium name="DOE Joint Genome Institute"/>
            <person name="David A.S."/>
            <person name="May G."/>
            <person name="Haridas S."/>
            <person name="Lim J."/>
            <person name="Wang M."/>
            <person name="Labutti K."/>
            <person name="Lipzen A."/>
            <person name="Barry K."/>
            <person name="Grigoriev I.V."/>
        </authorList>
    </citation>
    <scope>NUCLEOTIDE SEQUENCE [LARGE SCALE GENOMIC DNA]</scope>
    <source>
        <strain evidence="10">J235TASD1</strain>
    </source>
</reference>
<evidence type="ECO:0000256" key="4">
    <source>
        <dbReference type="ARBA" id="ARBA00022989"/>
    </source>
</evidence>
<feature type="compositionally biased region" description="Basic and acidic residues" evidence="6">
    <location>
        <begin position="24"/>
        <end position="33"/>
    </location>
</feature>
<dbReference type="InParanoid" id="A0A136IVR7"/>
<keyword evidence="3 7" id="KW-0812">Transmembrane</keyword>
<feature type="transmembrane region" description="Helical" evidence="7">
    <location>
        <begin position="351"/>
        <end position="371"/>
    </location>
</feature>
<dbReference type="GO" id="GO:0015179">
    <property type="term" value="F:L-amino acid transmembrane transporter activity"/>
    <property type="evidence" value="ECO:0007669"/>
    <property type="project" value="TreeGrafter"/>
</dbReference>
<dbReference type="STRING" id="196109.A0A136IVR7"/>